<dbReference type="Proteomes" id="UP000295294">
    <property type="component" value="Plasmid unnamed1"/>
</dbReference>
<evidence type="ECO:0000313" key="1">
    <source>
        <dbReference type="EMBL" id="QBY55491.1"/>
    </source>
</evidence>
<gene>
    <name evidence="1" type="ORF">E0W60_31185</name>
</gene>
<geneLocation type="plasmid" evidence="1">
    <name>unnamed1</name>
</geneLocation>
<protein>
    <submittedName>
        <fullName evidence="1">Uncharacterized protein</fullName>
    </submittedName>
</protein>
<dbReference type="EMBL" id="CP038636">
    <property type="protein sequence ID" value="QBY55491.1"/>
    <property type="molecule type" value="Genomic_DNA"/>
</dbReference>
<dbReference type="AlphaFoldDB" id="A0A4P7LSL4"/>
<proteinExistence type="predicted"/>
<name>A0A4P7LSL4_9BURK</name>
<sequence>MGDWERTFGEAGMQDGFIDSMIRSWRRQDGITKKKITLLFETAVDAQGWAKEHPGSAITRHPNGEGYIARTWAWYYDEGNFTLFGTPENARDAIREIAHRDEIIQNAGQIMGQHTYTGAEWLFYSGYENLLTTLYEETRAMREAGRMRSLEEEHKIREKLVALLPKDIENVNMYMVRASYGQSKGFAYEIKQYLSGWLGEVESRS</sequence>
<dbReference type="RefSeq" id="WP_135706732.1">
    <property type="nucleotide sequence ID" value="NZ_CP038636.1"/>
</dbReference>
<evidence type="ECO:0000313" key="2">
    <source>
        <dbReference type="Proteomes" id="UP000295294"/>
    </source>
</evidence>
<organism evidence="1 2">
    <name type="scientific">Cupriavidus oxalaticus</name>
    <dbReference type="NCBI Taxonomy" id="96344"/>
    <lineage>
        <taxon>Bacteria</taxon>
        <taxon>Pseudomonadati</taxon>
        <taxon>Pseudomonadota</taxon>
        <taxon>Betaproteobacteria</taxon>
        <taxon>Burkholderiales</taxon>
        <taxon>Burkholderiaceae</taxon>
        <taxon>Cupriavidus</taxon>
    </lineage>
</organism>
<dbReference type="KEGG" id="cox:E0W60_31185"/>
<reference evidence="1 2" key="1">
    <citation type="submission" date="2019-03" db="EMBL/GenBank/DDBJ databases">
        <title>Efficiently degradation of phenoxyalkanoic acid herbicides by Cupriavidus oxalaticus strain X32.</title>
        <authorList>
            <person name="Sheng X."/>
        </authorList>
    </citation>
    <scope>NUCLEOTIDE SEQUENCE [LARGE SCALE GENOMIC DNA]</scope>
    <source>
        <strain evidence="1 2">X32</strain>
        <plasmid evidence="1 2">unnamed1</plasmid>
    </source>
</reference>
<accession>A0A4P7LSL4</accession>
<keyword evidence="1" id="KW-0614">Plasmid</keyword>